<feature type="compositionally biased region" description="Polar residues" evidence="1">
    <location>
        <begin position="158"/>
        <end position="183"/>
    </location>
</feature>
<dbReference type="EMBL" id="JAUIZM010000011">
    <property type="protein sequence ID" value="KAK1354337.1"/>
    <property type="molecule type" value="Genomic_DNA"/>
</dbReference>
<evidence type="ECO:0000259" key="2">
    <source>
        <dbReference type="SMART" id="SM01406"/>
    </source>
</evidence>
<dbReference type="SMART" id="SM01406">
    <property type="entry name" value="PAPA-1"/>
    <property type="match status" value="1"/>
</dbReference>
<dbReference type="InterPro" id="IPR029523">
    <property type="entry name" value="INO80B/Ies2"/>
</dbReference>
<proteinExistence type="predicted"/>
<feature type="compositionally biased region" description="Basic and acidic residues" evidence="1">
    <location>
        <begin position="448"/>
        <end position="470"/>
    </location>
</feature>
<dbReference type="Pfam" id="PF04795">
    <property type="entry name" value="PAPA-1"/>
    <property type="match status" value="1"/>
</dbReference>
<dbReference type="Pfam" id="PF04438">
    <property type="entry name" value="zf-HIT"/>
    <property type="match status" value="1"/>
</dbReference>
<dbReference type="GO" id="GO:0031011">
    <property type="term" value="C:Ino80 complex"/>
    <property type="evidence" value="ECO:0007669"/>
    <property type="project" value="InterPro"/>
</dbReference>
<feature type="compositionally biased region" description="Basic and acidic residues" evidence="1">
    <location>
        <begin position="319"/>
        <end position="333"/>
    </location>
</feature>
<feature type="compositionally biased region" description="Basic and acidic residues" evidence="1">
    <location>
        <begin position="46"/>
        <end position="59"/>
    </location>
</feature>
<feature type="domain" description="INO80 complex subunit B-like conserved region" evidence="2">
    <location>
        <begin position="412"/>
        <end position="497"/>
    </location>
</feature>
<feature type="compositionally biased region" description="Acidic residues" evidence="1">
    <location>
        <begin position="263"/>
        <end position="272"/>
    </location>
</feature>
<dbReference type="PANTHER" id="PTHR21561">
    <property type="entry name" value="INO80 COMPLEX SUBUNIT B"/>
    <property type="match status" value="1"/>
</dbReference>
<sequence length="558" mass="61503">MDESGALFEGISSTARRKRSQTSRRPKPESQPLPEVRKKSILSQKLSDDKAKISSDENSGHGVSSKRKVFNLNQCASKGSSVSKDEREHARKKLKKDNGSSTMYKNGGLKVDTEQGGGLKVNNHHNGGVAPSRNSGSLGDAKESKLKKVKLKVGGVTRTIQTKPTSHATSGNGTSTKRAQTSDAPRPRPKLILQDDSDEDNSPPPDKKLGLQGIPWKDFSNEDDNHIKEDSQMSGRNGSRKQAEKSDRVRKSKRMPKKRDLNGEFDDDDDDEIRYLEKLRTSKVAAGYKDAGEESGVKQRSLSRDLKGGNVKDFGPSKSGKDGKKAKSERGSQDTDYEEEEVMSEAEAEGKKKKLAKDVIDSPAEGRKEIALTTRQRALLSGKDASSVSIEFPNGLPPPPPRKQKEKLTEVEQQLKKAEAAERRRLQNEKAARESEAEAIRKILGQDSSRKKREDKIKKRQEELAEERAANARTLPPNTIRCVMGPTGTTVTFSEDVGLPRIFDTKTCSYPPPREKCAGPSCNNPYKYRDSVTKAPLCSLQCYKAIHEKMDGGNGSCN</sequence>
<feature type="compositionally biased region" description="Basic residues" evidence="1">
    <location>
        <begin position="15"/>
        <end position="25"/>
    </location>
</feature>
<accession>A0AAD8GSH2</accession>
<feature type="region of interest" description="Disordered" evidence="1">
    <location>
        <begin position="1"/>
        <end position="472"/>
    </location>
</feature>
<feature type="compositionally biased region" description="Basic and acidic residues" evidence="1">
    <location>
        <begin position="356"/>
        <end position="370"/>
    </location>
</feature>
<organism evidence="3 4">
    <name type="scientific">Heracleum sosnowskyi</name>
    <dbReference type="NCBI Taxonomy" id="360622"/>
    <lineage>
        <taxon>Eukaryota</taxon>
        <taxon>Viridiplantae</taxon>
        <taxon>Streptophyta</taxon>
        <taxon>Embryophyta</taxon>
        <taxon>Tracheophyta</taxon>
        <taxon>Spermatophyta</taxon>
        <taxon>Magnoliopsida</taxon>
        <taxon>eudicotyledons</taxon>
        <taxon>Gunneridae</taxon>
        <taxon>Pentapetalae</taxon>
        <taxon>asterids</taxon>
        <taxon>campanulids</taxon>
        <taxon>Apiales</taxon>
        <taxon>Apiaceae</taxon>
        <taxon>Apioideae</taxon>
        <taxon>apioid superclade</taxon>
        <taxon>Tordylieae</taxon>
        <taxon>Tordyliinae</taxon>
        <taxon>Heracleum</taxon>
    </lineage>
</organism>
<dbReference type="InterPro" id="IPR007529">
    <property type="entry name" value="Znf_HIT"/>
</dbReference>
<reference evidence="3" key="1">
    <citation type="submission" date="2023-02" db="EMBL/GenBank/DDBJ databases">
        <title>Genome of toxic invasive species Heracleum sosnowskyi carries increased number of genes despite the absence of recent whole-genome duplications.</title>
        <authorList>
            <person name="Schelkunov M."/>
            <person name="Shtratnikova V."/>
            <person name="Makarenko M."/>
            <person name="Klepikova A."/>
            <person name="Omelchenko D."/>
            <person name="Novikova G."/>
            <person name="Obukhova E."/>
            <person name="Bogdanov V."/>
            <person name="Penin A."/>
            <person name="Logacheva M."/>
        </authorList>
    </citation>
    <scope>NUCLEOTIDE SEQUENCE</scope>
    <source>
        <strain evidence="3">Hsosn_3</strain>
        <tissue evidence="3">Leaf</tissue>
    </source>
</reference>
<dbReference type="PANTHER" id="PTHR21561:SF25">
    <property type="entry name" value="OS03G0811500 PROTEIN"/>
    <property type="match status" value="1"/>
</dbReference>
<feature type="compositionally biased region" description="Basic and acidic residues" evidence="1">
    <location>
        <begin position="219"/>
        <end position="231"/>
    </location>
</feature>
<gene>
    <name evidence="3" type="ORF">POM88_047593</name>
</gene>
<dbReference type="GO" id="GO:0006338">
    <property type="term" value="P:chromatin remodeling"/>
    <property type="evidence" value="ECO:0007669"/>
    <property type="project" value="InterPro"/>
</dbReference>
<dbReference type="AlphaFoldDB" id="A0AAD8GSH2"/>
<dbReference type="InterPro" id="IPR006880">
    <property type="entry name" value="INO80B_C"/>
</dbReference>
<evidence type="ECO:0000313" key="4">
    <source>
        <dbReference type="Proteomes" id="UP001237642"/>
    </source>
</evidence>
<evidence type="ECO:0000256" key="1">
    <source>
        <dbReference type="SAM" id="MobiDB-lite"/>
    </source>
</evidence>
<dbReference type="CDD" id="cd23021">
    <property type="entry name" value="zf-HIT_IN80B"/>
    <property type="match status" value="1"/>
</dbReference>
<feature type="compositionally biased region" description="Polar residues" evidence="1">
    <location>
        <begin position="71"/>
        <end position="82"/>
    </location>
</feature>
<feature type="compositionally biased region" description="Basic and acidic residues" evidence="1">
    <location>
        <begin position="406"/>
        <end position="441"/>
    </location>
</feature>
<feature type="compositionally biased region" description="Basic and acidic residues" evidence="1">
    <location>
        <begin position="290"/>
        <end position="307"/>
    </location>
</feature>
<keyword evidence="4" id="KW-1185">Reference proteome</keyword>
<evidence type="ECO:0000313" key="3">
    <source>
        <dbReference type="EMBL" id="KAK1354337.1"/>
    </source>
</evidence>
<comment type="caution">
    <text evidence="3">The sequence shown here is derived from an EMBL/GenBank/DDBJ whole genome shotgun (WGS) entry which is preliminary data.</text>
</comment>
<protein>
    <submittedName>
        <fullName evidence="3">HIT zinc finger, PAPA-1-like conserved region</fullName>
    </submittedName>
</protein>
<dbReference type="Proteomes" id="UP001237642">
    <property type="component" value="Unassembled WGS sequence"/>
</dbReference>
<reference evidence="3" key="2">
    <citation type="submission" date="2023-05" db="EMBL/GenBank/DDBJ databases">
        <authorList>
            <person name="Schelkunov M.I."/>
        </authorList>
    </citation>
    <scope>NUCLEOTIDE SEQUENCE</scope>
    <source>
        <strain evidence="3">Hsosn_3</strain>
        <tissue evidence="3">Leaf</tissue>
    </source>
</reference>
<feature type="compositionally biased region" description="Acidic residues" evidence="1">
    <location>
        <begin position="335"/>
        <end position="347"/>
    </location>
</feature>
<name>A0AAD8GSH2_9APIA</name>